<dbReference type="InterPro" id="IPR036390">
    <property type="entry name" value="WH_DNA-bd_sf"/>
</dbReference>
<dbReference type="Gene3D" id="1.10.10.10">
    <property type="entry name" value="Winged helix-like DNA-binding domain superfamily/Winged helix DNA-binding domain"/>
    <property type="match status" value="1"/>
</dbReference>
<protein>
    <submittedName>
        <fullName evidence="5">GntR family transcriptional regulator</fullName>
    </submittedName>
</protein>
<evidence type="ECO:0000313" key="5">
    <source>
        <dbReference type="EMBL" id="TYA12135.1"/>
    </source>
</evidence>
<dbReference type="PANTHER" id="PTHR38445">
    <property type="entry name" value="HTH-TYPE TRANSCRIPTIONAL REPRESSOR YTRA"/>
    <property type="match status" value="1"/>
</dbReference>
<dbReference type="EMBL" id="VSDO01000003">
    <property type="protein sequence ID" value="TYA12135.1"/>
    <property type="molecule type" value="Genomic_DNA"/>
</dbReference>
<dbReference type="InterPro" id="IPR036388">
    <property type="entry name" value="WH-like_DNA-bd_sf"/>
</dbReference>
<dbReference type="AlphaFoldDB" id="A0A5D0CT30"/>
<dbReference type="CDD" id="cd07377">
    <property type="entry name" value="WHTH_GntR"/>
    <property type="match status" value="1"/>
</dbReference>
<dbReference type="PROSITE" id="PS50949">
    <property type="entry name" value="HTH_GNTR"/>
    <property type="match status" value="1"/>
</dbReference>
<dbReference type="PANTHER" id="PTHR38445:SF10">
    <property type="entry name" value="GNTR-FAMILY TRANSCRIPTIONAL REGULATOR"/>
    <property type="match status" value="1"/>
</dbReference>
<keyword evidence="3" id="KW-0804">Transcription</keyword>
<sequence length="122" mass="13912">MNGSFDSGKPLFLQIRDRIEDQIVNGQLREHEQIPSTNQLVHFYKINHITVSKGINLLVDSGVVYKKRGIGLFVAEGARDQLLTQRKSAFAEQYVYPMLQEAGKLGVTEEDLLQMIREYKGM</sequence>
<dbReference type="GO" id="GO:0003677">
    <property type="term" value="F:DNA binding"/>
    <property type="evidence" value="ECO:0007669"/>
    <property type="project" value="UniProtKB-KW"/>
</dbReference>
<proteinExistence type="predicted"/>
<name>A0A5D0CT30_9BACL</name>
<dbReference type="OrthoDB" id="162505at2"/>
<dbReference type="RefSeq" id="WP_148453557.1">
    <property type="nucleotide sequence ID" value="NZ_BORZ01000008.1"/>
</dbReference>
<evidence type="ECO:0000256" key="3">
    <source>
        <dbReference type="ARBA" id="ARBA00023163"/>
    </source>
</evidence>
<accession>A0A5D0CT30</accession>
<dbReference type="Proteomes" id="UP000325218">
    <property type="component" value="Unassembled WGS sequence"/>
</dbReference>
<dbReference type="SUPFAM" id="SSF46785">
    <property type="entry name" value="Winged helix' DNA-binding domain"/>
    <property type="match status" value="1"/>
</dbReference>
<evidence type="ECO:0000259" key="4">
    <source>
        <dbReference type="PROSITE" id="PS50949"/>
    </source>
</evidence>
<keyword evidence="2" id="KW-0238">DNA-binding</keyword>
<evidence type="ECO:0000256" key="2">
    <source>
        <dbReference type="ARBA" id="ARBA00023125"/>
    </source>
</evidence>
<gene>
    <name evidence="5" type="ORF">FRY98_15540</name>
</gene>
<dbReference type="InterPro" id="IPR000524">
    <property type="entry name" value="Tscrpt_reg_HTH_GntR"/>
</dbReference>
<dbReference type="GO" id="GO:0003700">
    <property type="term" value="F:DNA-binding transcription factor activity"/>
    <property type="evidence" value="ECO:0007669"/>
    <property type="project" value="InterPro"/>
</dbReference>
<evidence type="ECO:0000313" key="6">
    <source>
        <dbReference type="Proteomes" id="UP000325218"/>
    </source>
</evidence>
<keyword evidence="6" id="KW-1185">Reference proteome</keyword>
<keyword evidence="1" id="KW-0805">Transcription regulation</keyword>
<reference evidence="5 6" key="1">
    <citation type="submission" date="2019-08" db="EMBL/GenBank/DDBJ databases">
        <title>Genome sequencing of Paenibacillus faecis DSM 23593(T).</title>
        <authorList>
            <person name="Kook J.-K."/>
            <person name="Park S.-N."/>
            <person name="Lim Y.K."/>
        </authorList>
    </citation>
    <scope>NUCLEOTIDE SEQUENCE [LARGE SCALE GENOMIC DNA]</scope>
    <source>
        <strain evidence="5 6">DSM 23593</strain>
    </source>
</reference>
<feature type="domain" description="HTH gntR-type" evidence="4">
    <location>
        <begin position="9"/>
        <end position="77"/>
    </location>
</feature>
<dbReference type="SMART" id="SM00345">
    <property type="entry name" value="HTH_GNTR"/>
    <property type="match status" value="1"/>
</dbReference>
<organism evidence="5 6">
    <name type="scientific">Paenibacillus faecis</name>
    <dbReference type="NCBI Taxonomy" id="862114"/>
    <lineage>
        <taxon>Bacteria</taxon>
        <taxon>Bacillati</taxon>
        <taxon>Bacillota</taxon>
        <taxon>Bacilli</taxon>
        <taxon>Bacillales</taxon>
        <taxon>Paenibacillaceae</taxon>
        <taxon>Paenibacillus</taxon>
    </lineage>
</organism>
<comment type="caution">
    <text evidence="5">The sequence shown here is derived from an EMBL/GenBank/DDBJ whole genome shotgun (WGS) entry which is preliminary data.</text>
</comment>
<evidence type="ECO:0000256" key="1">
    <source>
        <dbReference type="ARBA" id="ARBA00023015"/>
    </source>
</evidence>
<dbReference type="Pfam" id="PF00392">
    <property type="entry name" value="GntR"/>
    <property type="match status" value="1"/>
</dbReference>